<dbReference type="Pfam" id="PF17481">
    <property type="entry name" value="Phage_sheath_domII"/>
    <property type="match status" value="1"/>
</dbReference>
<dbReference type="RefSeq" id="WP_053996530.1">
    <property type="nucleotide sequence ID" value="NZ_CP065643.1"/>
</dbReference>
<dbReference type="Pfam" id="PF17482">
    <property type="entry name" value="Phage_sheath_1C"/>
    <property type="match status" value="1"/>
</dbReference>
<dbReference type="Gene3D" id="2.60.40.4290">
    <property type="match status" value="1"/>
</dbReference>
<dbReference type="Gene3D" id="3.30.1370.220">
    <property type="match status" value="1"/>
</dbReference>
<reference evidence="5 6" key="1">
    <citation type="submission" date="2015-07" db="EMBL/GenBank/DDBJ databases">
        <title>Genome sequencing project for genomic taxonomy and phylogenomics of Bacillus-like bacteria.</title>
        <authorList>
            <person name="Liu B."/>
            <person name="Wang J."/>
            <person name="Zhu Y."/>
            <person name="Liu G."/>
            <person name="Chen Q."/>
            <person name="Chen Z."/>
            <person name="Che J."/>
            <person name="Ge C."/>
            <person name="Shi H."/>
            <person name="Pan Z."/>
            <person name="Liu X."/>
        </authorList>
    </citation>
    <scope>NUCLEOTIDE SEQUENCE [LARGE SCALE GENOMIC DNA]</scope>
    <source>
        <strain evidence="5 6">DSM 54</strain>
    </source>
</reference>
<comment type="similarity">
    <text evidence="1">Belongs to the myoviridae tail sheath protein family.</text>
</comment>
<gene>
    <name evidence="5" type="ORF">ADM90_19305</name>
</gene>
<dbReference type="InterPro" id="IPR020287">
    <property type="entry name" value="Tail_sheath_C"/>
</dbReference>
<dbReference type="Gene3D" id="3.30.1490.360">
    <property type="match status" value="1"/>
</dbReference>
<dbReference type="InterPro" id="IPR035326">
    <property type="entry name" value="Beta_sandwich_Seath"/>
</dbReference>
<dbReference type="Gene3D" id="3.40.50.11790">
    <property type="match status" value="1"/>
</dbReference>
<feature type="domain" description="Phage tail sheath protein-like beta-sandwich" evidence="3">
    <location>
        <begin position="107"/>
        <end position="183"/>
    </location>
</feature>
<organism evidence="5 6">
    <name type="scientific">Lysinibacillus macroides</name>
    <dbReference type="NCBI Taxonomy" id="33935"/>
    <lineage>
        <taxon>Bacteria</taxon>
        <taxon>Bacillati</taxon>
        <taxon>Bacillota</taxon>
        <taxon>Bacilli</taxon>
        <taxon>Bacillales</taxon>
        <taxon>Bacillaceae</taxon>
        <taxon>Lysinibacillus</taxon>
    </lineage>
</organism>
<dbReference type="OrthoDB" id="89060at2"/>
<evidence type="ECO:0000313" key="5">
    <source>
        <dbReference type="EMBL" id="KOY81284.1"/>
    </source>
</evidence>
<evidence type="ECO:0000313" key="6">
    <source>
        <dbReference type="Proteomes" id="UP000037977"/>
    </source>
</evidence>
<name>A0A0N1J045_9BACI</name>
<dbReference type="PATRIC" id="fig|33935.3.peg.2684"/>
<sequence length="440" mass="47950">MALGGGTFLTQNKVLPGTYHNFISAARAFVNLSDRGYVGLPIALDWGVDGDVFAVTQEDLQKNSRKIFGYDYTHEKLKGIRDVFKNAITVYFYKLAVDAVAASNDFATAKYKGVRGNGITIVIQANVDEPTTFDVKTLLAGVTVDEQIAIASAADLVANDYVTFKTNATLAATAGTPLAGGSNGSVITGGAHQEALDALEAYGFNTLGCLSSDSTIKSLYVEYTKRIRDQVGGKFQLVGHKLGTTEHEGIIDVLNNAVGTDEEVFGAVYWAVGAQAGVAVNRSNTNKRYDGEYTLDMAETKTQSQLTVLLKAGKYVFHRVGDEVRVLEDINTFTSFTVDKNEDFSMNQVIRVLDQIAIDTAQIFNNRYLGKVPNDQDGRISLWNDLGSHRMELQRIRAIQNYNKDELTVEQGNSKKSVVVNEVVNPTVAMSQLYITTTVA</sequence>
<proteinExistence type="inferred from homology"/>
<comment type="caution">
    <text evidence="5">The sequence shown here is derived from an EMBL/GenBank/DDBJ whole genome shotgun (WGS) entry which is preliminary data.</text>
</comment>
<dbReference type="EMBL" id="LGCI01000010">
    <property type="protein sequence ID" value="KOY81284.1"/>
    <property type="molecule type" value="Genomic_DNA"/>
</dbReference>
<dbReference type="Pfam" id="PF04984">
    <property type="entry name" value="Phage_sheath_1"/>
    <property type="match status" value="1"/>
</dbReference>
<dbReference type="Gene3D" id="3.30.360.90">
    <property type="match status" value="1"/>
</dbReference>
<feature type="domain" description="Tail sheath protein subtilisin-like" evidence="2">
    <location>
        <begin position="187"/>
        <end position="332"/>
    </location>
</feature>
<dbReference type="AlphaFoldDB" id="A0A0N1J045"/>
<evidence type="ECO:0000259" key="3">
    <source>
        <dbReference type="Pfam" id="PF17481"/>
    </source>
</evidence>
<dbReference type="STRING" id="33935.ADM90_19305"/>
<protein>
    <submittedName>
        <fullName evidence="5">Phage tail sheath protein</fullName>
    </submittedName>
</protein>
<evidence type="ECO:0000256" key="1">
    <source>
        <dbReference type="ARBA" id="ARBA00008005"/>
    </source>
</evidence>
<evidence type="ECO:0000259" key="2">
    <source>
        <dbReference type="Pfam" id="PF04984"/>
    </source>
</evidence>
<accession>A0A0N1J045</accession>
<feature type="domain" description="Tail sheath protein C-terminal" evidence="4">
    <location>
        <begin position="339"/>
        <end position="439"/>
    </location>
</feature>
<dbReference type="Proteomes" id="UP000037977">
    <property type="component" value="Unassembled WGS sequence"/>
</dbReference>
<keyword evidence="6" id="KW-1185">Reference proteome</keyword>
<evidence type="ECO:0000259" key="4">
    <source>
        <dbReference type="Pfam" id="PF17482"/>
    </source>
</evidence>
<dbReference type="InterPro" id="IPR035089">
    <property type="entry name" value="Phage_sheath_subtilisin"/>
</dbReference>